<gene>
    <name evidence="1" type="ORF">N44_00491</name>
</gene>
<organism evidence="1 2">
    <name type="scientific">Microcystis aeruginosa NIES-44</name>
    <dbReference type="NCBI Taxonomy" id="449439"/>
    <lineage>
        <taxon>Bacteria</taxon>
        <taxon>Bacillati</taxon>
        <taxon>Cyanobacteriota</taxon>
        <taxon>Cyanophyceae</taxon>
        <taxon>Oscillatoriophycideae</taxon>
        <taxon>Chroococcales</taxon>
        <taxon>Microcystaceae</taxon>
        <taxon>Microcystis</taxon>
    </lineage>
</organism>
<reference evidence="2" key="1">
    <citation type="journal article" date="2015" name="Genome">
        <title>Whole Genome Sequence of the Non-Microcystin-Producing Microcystis aeruginosa Strain NIES-44.</title>
        <authorList>
            <person name="Okano K."/>
            <person name="Miyata N."/>
            <person name="Ozaki Y."/>
        </authorList>
    </citation>
    <scope>NUCLEOTIDE SEQUENCE [LARGE SCALE GENOMIC DNA]</scope>
    <source>
        <strain evidence="2">NIES-44</strain>
    </source>
</reference>
<dbReference type="RefSeq" id="WP_274518325.1">
    <property type="nucleotide sequence ID" value="NZ_BBPA01000019.1"/>
</dbReference>
<evidence type="ECO:0000313" key="2">
    <source>
        <dbReference type="Proteomes" id="UP000030321"/>
    </source>
</evidence>
<evidence type="ECO:0000313" key="1">
    <source>
        <dbReference type="EMBL" id="GAL92203.1"/>
    </source>
</evidence>
<accession>A0A0A1VRX0</accession>
<dbReference type="EMBL" id="BBPA01000019">
    <property type="protein sequence ID" value="GAL92203.1"/>
    <property type="molecule type" value="Genomic_DNA"/>
</dbReference>
<protein>
    <submittedName>
        <fullName evidence="1">Uncharacterized protein</fullName>
    </submittedName>
</protein>
<dbReference type="Proteomes" id="UP000030321">
    <property type="component" value="Unassembled WGS sequence"/>
</dbReference>
<sequence length="40" mass="4163">MYDTIPSNALGSAVGCPIFLTSASKLLAKELRSPLIALLS</sequence>
<comment type="caution">
    <text evidence="1">The sequence shown here is derived from an EMBL/GenBank/DDBJ whole genome shotgun (WGS) entry which is preliminary data.</text>
</comment>
<proteinExistence type="predicted"/>
<name>A0A0A1VRX0_MICAE</name>
<dbReference type="AlphaFoldDB" id="A0A0A1VRX0"/>